<dbReference type="PANTHER" id="PTHR24422">
    <property type="entry name" value="CHEMOTAXIS PROTEIN METHYLTRANSFERASE"/>
    <property type="match status" value="1"/>
</dbReference>
<evidence type="ECO:0000256" key="4">
    <source>
        <dbReference type="ARBA" id="ARBA00022679"/>
    </source>
</evidence>
<feature type="active site" evidence="6">
    <location>
        <position position="74"/>
    </location>
</feature>
<dbReference type="GO" id="GO:0008983">
    <property type="term" value="F:protein-glutamate O-methyltransferase activity"/>
    <property type="evidence" value="ECO:0007669"/>
    <property type="project" value="UniProtKB-EC"/>
</dbReference>
<gene>
    <name evidence="11" type="ORF">QNI22_34865</name>
</gene>
<feature type="region of interest" description="Disordered" evidence="8">
    <location>
        <begin position="1"/>
        <end position="30"/>
    </location>
</feature>
<feature type="compositionally biased region" description="Polar residues" evidence="8">
    <location>
        <begin position="1"/>
        <end position="19"/>
    </location>
</feature>
<dbReference type="GO" id="GO:0005737">
    <property type="term" value="C:cytoplasm"/>
    <property type="evidence" value="ECO:0007669"/>
    <property type="project" value="InterPro"/>
</dbReference>
<dbReference type="InterPro" id="IPR000673">
    <property type="entry name" value="Sig_transdc_resp-reg_Me-estase"/>
</dbReference>
<keyword evidence="6" id="KW-0145">Chemotaxis</keyword>
<dbReference type="PROSITE" id="PS50122">
    <property type="entry name" value="CHEB"/>
    <property type="match status" value="1"/>
</dbReference>
<feature type="domain" description="CheB-type methylesterase" evidence="9">
    <location>
        <begin position="41"/>
        <end position="224"/>
    </location>
</feature>
<dbReference type="InterPro" id="IPR029063">
    <property type="entry name" value="SAM-dependent_MTases_sf"/>
</dbReference>
<dbReference type="Pfam" id="PF13596">
    <property type="entry name" value="PAS_10"/>
    <property type="match status" value="1"/>
</dbReference>
<dbReference type="InterPro" id="IPR036804">
    <property type="entry name" value="CheR_N_sf"/>
</dbReference>
<accession>A0AAE3UJG4</accession>
<feature type="active site" evidence="6">
    <location>
        <position position="166"/>
    </location>
</feature>
<dbReference type="Gene3D" id="3.40.50.180">
    <property type="entry name" value="Methylesterase CheB, C-terminal domain"/>
    <property type="match status" value="1"/>
</dbReference>
<evidence type="ECO:0000313" key="11">
    <source>
        <dbReference type="EMBL" id="MDJ1505892.1"/>
    </source>
</evidence>
<dbReference type="CDD" id="cd02440">
    <property type="entry name" value="AdoMet_MTases"/>
    <property type="match status" value="1"/>
</dbReference>
<dbReference type="InterPro" id="IPR000014">
    <property type="entry name" value="PAS"/>
</dbReference>
<comment type="caution">
    <text evidence="11">The sequence shown here is derived from an EMBL/GenBank/DDBJ whole genome shotgun (WGS) entry which is preliminary data.</text>
</comment>
<dbReference type="InterPro" id="IPR035909">
    <property type="entry name" value="CheB_C"/>
</dbReference>
<evidence type="ECO:0000313" key="12">
    <source>
        <dbReference type="Proteomes" id="UP001232063"/>
    </source>
</evidence>
<dbReference type="InterPro" id="IPR022641">
    <property type="entry name" value="CheR_N"/>
</dbReference>
<dbReference type="PROSITE" id="PS50123">
    <property type="entry name" value="CHER"/>
    <property type="match status" value="1"/>
</dbReference>
<evidence type="ECO:0000259" key="10">
    <source>
        <dbReference type="PROSITE" id="PS50123"/>
    </source>
</evidence>
<evidence type="ECO:0000256" key="3">
    <source>
        <dbReference type="ARBA" id="ARBA00022603"/>
    </source>
</evidence>
<dbReference type="InterPro" id="IPR000780">
    <property type="entry name" value="CheR_MeTrfase"/>
</dbReference>
<dbReference type="Gene3D" id="3.40.50.150">
    <property type="entry name" value="Vaccinia Virus protein VP39"/>
    <property type="match status" value="1"/>
</dbReference>
<name>A0AAE3UJG4_9BACT</name>
<dbReference type="Gene3D" id="3.30.450.20">
    <property type="entry name" value="PAS domain"/>
    <property type="match status" value="1"/>
</dbReference>
<dbReference type="PRINTS" id="PR00996">
    <property type="entry name" value="CHERMTFRASE"/>
</dbReference>
<dbReference type="SUPFAM" id="SSF55785">
    <property type="entry name" value="PYP-like sensor domain (PAS domain)"/>
    <property type="match status" value="1"/>
</dbReference>
<dbReference type="Pfam" id="PF01739">
    <property type="entry name" value="CheR"/>
    <property type="match status" value="1"/>
</dbReference>
<dbReference type="Proteomes" id="UP001232063">
    <property type="component" value="Unassembled WGS sequence"/>
</dbReference>
<keyword evidence="7" id="KW-0175">Coiled coil</keyword>
<organism evidence="11 12">
    <name type="scientific">Xanthocytophaga agilis</name>
    <dbReference type="NCBI Taxonomy" id="3048010"/>
    <lineage>
        <taxon>Bacteria</taxon>
        <taxon>Pseudomonadati</taxon>
        <taxon>Bacteroidota</taxon>
        <taxon>Cytophagia</taxon>
        <taxon>Cytophagales</taxon>
        <taxon>Rhodocytophagaceae</taxon>
        <taxon>Xanthocytophaga</taxon>
    </lineage>
</organism>
<dbReference type="PANTHER" id="PTHR24422:SF27">
    <property type="entry name" value="PROTEIN-GLUTAMATE O-METHYLTRANSFERASE"/>
    <property type="match status" value="1"/>
</dbReference>
<dbReference type="EMBL" id="JASJOU010000018">
    <property type="protein sequence ID" value="MDJ1505892.1"/>
    <property type="molecule type" value="Genomic_DNA"/>
</dbReference>
<dbReference type="CDD" id="cd16434">
    <property type="entry name" value="CheB-CheR_fusion"/>
    <property type="match status" value="1"/>
</dbReference>
<dbReference type="AlphaFoldDB" id="A0AAE3UJG4"/>
<dbReference type="InterPro" id="IPR035965">
    <property type="entry name" value="PAS-like_dom_sf"/>
</dbReference>
<evidence type="ECO:0000259" key="9">
    <source>
        <dbReference type="PROSITE" id="PS50122"/>
    </source>
</evidence>
<dbReference type="InterPro" id="IPR050903">
    <property type="entry name" value="Bact_Chemotaxis_MeTrfase"/>
</dbReference>
<dbReference type="SMART" id="SM00138">
    <property type="entry name" value="MeTrc"/>
    <property type="match status" value="1"/>
</dbReference>
<evidence type="ECO:0000256" key="6">
    <source>
        <dbReference type="PROSITE-ProRule" id="PRU00050"/>
    </source>
</evidence>
<dbReference type="CDD" id="cd00130">
    <property type="entry name" value="PAS"/>
    <property type="match status" value="1"/>
</dbReference>
<comment type="catalytic activity">
    <reaction evidence="1">
        <text>L-glutamyl-[protein] + S-adenosyl-L-methionine = [protein]-L-glutamate 5-O-methyl ester + S-adenosyl-L-homocysteine</text>
        <dbReference type="Rhea" id="RHEA:24452"/>
        <dbReference type="Rhea" id="RHEA-COMP:10208"/>
        <dbReference type="Rhea" id="RHEA-COMP:10311"/>
        <dbReference type="ChEBI" id="CHEBI:29973"/>
        <dbReference type="ChEBI" id="CHEBI:57856"/>
        <dbReference type="ChEBI" id="CHEBI:59789"/>
        <dbReference type="ChEBI" id="CHEBI:82795"/>
        <dbReference type="EC" id="2.1.1.80"/>
    </reaction>
</comment>
<dbReference type="Pfam" id="PF03705">
    <property type="entry name" value="CheR_N"/>
    <property type="match status" value="1"/>
</dbReference>
<dbReference type="Gene3D" id="1.10.155.10">
    <property type="entry name" value="Chemotaxis receptor methyltransferase CheR, N-terminal domain"/>
    <property type="match status" value="1"/>
</dbReference>
<keyword evidence="6" id="KW-0378">Hydrolase</keyword>
<keyword evidence="4" id="KW-0808">Transferase</keyword>
<dbReference type="GO" id="GO:0008984">
    <property type="term" value="F:protein-glutamate methylesterase activity"/>
    <property type="evidence" value="ECO:0007669"/>
    <property type="project" value="InterPro"/>
</dbReference>
<evidence type="ECO:0000256" key="7">
    <source>
        <dbReference type="SAM" id="Coils"/>
    </source>
</evidence>
<dbReference type="RefSeq" id="WP_314518431.1">
    <property type="nucleotide sequence ID" value="NZ_JASJOU010000018.1"/>
</dbReference>
<evidence type="ECO:0000256" key="8">
    <source>
        <dbReference type="SAM" id="MobiDB-lite"/>
    </source>
</evidence>
<keyword evidence="5" id="KW-0949">S-adenosyl-L-methionine</keyword>
<evidence type="ECO:0000256" key="1">
    <source>
        <dbReference type="ARBA" id="ARBA00001541"/>
    </source>
</evidence>
<proteinExistence type="predicted"/>
<dbReference type="InterPro" id="IPR022642">
    <property type="entry name" value="CheR_C"/>
</dbReference>
<dbReference type="Pfam" id="PF01339">
    <property type="entry name" value="CheB_methylest"/>
    <property type="match status" value="1"/>
</dbReference>
<dbReference type="SUPFAM" id="SSF52738">
    <property type="entry name" value="Methylesterase CheB, C-terminal domain"/>
    <property type="match status" value="1"/>
</dbReference>
<feature type="coiled-coil region" evidence="7">
    <location>
        <begin position="680"/>
        <end position="749"/>
    </location>
</feature>
<reference evidence="11" key="1">
    <citation type="submission" date="2023-05" db="EMBL/GenBank/DDBJ databases">
        <authorList>
            <person name="Zhang X."/>
        </authorList>
    </citation>
    <scope>NUCLEOTIDE SEQUENCE</scope>
    <source>
        <strain evidence="11">BD1B2-1</strain>
    </source>
</reference>
<feature type="active site" evidence="6">
    <location>
        <position position="47"/>
    </location>
</feature>
<dbReference type="GO" id="GO:0006935">
    <property type="term" value="P:chemotaxis"/>
    <property type="evidence" value="ECO:0007669"/>
    <property type="project" value="UniProtKB-UniRule"/>
</dbReference>
<dbReference type="SUPFAM" id="SSF53335">
    <property type="entry name" value="S-adenosyl-L-methionine-dependent methyltransferases"/>
    <property type="match status" value="1"/>
</dbReference>
<sequence length="994" mass="113121">MKENVKTQTQKENTDTTGSDTKELPEDTSLTSLTKNRRFTIVGMGGSAGSLEAIEEFLQSVPSDSGIAFVLVKHLDPTHESVLPDLLQRCTLMPVSTIEDGMEVHPNHVYVIPENKDLAIMNGQLVLLEPSKPRGFRMPIDNFLQSLAEDWGEKAACIIFSGMGSDGELGARFIKESVGLVIVQDPATATYDSMPRSAIQTGTPDYIVSPAEMAGKLIDYVKYPSKKLEKKHQSTDKKMAVALQKVFILLRSQTGHDFSLYKRNTIMRRMERRMQTNQIFDLEEYVRFLQEHSTETENLFKELLIGVTKFFRDAPGFLALEERILPELLKKKGKNDTFRVWIVGCSTGEEAYSIAILIRECINKLKIRPNFKVQIYATDLDADAIKKARSGLYMANISNDMSADRLDRWFIKKDDQYQIVQEIREMVIFAEHNLLKDASFTKLDLLCCRNVLIYFTQELQKKLLPMFHYTLNPGGVLFLGPSETISGHEDLFVSVDVKWKLYRRRDNTSSINKIAEFPNTTILPKLPITLPAQKKQPSRQPSFLTDLTRKLLLEKHTPPAVLIDENGTILYVNGRTGKYLELYPGQMAMNVFDMAREGLGFELRNAVLRAYTQQEPVVINEVRVKTNGSFSLIRLKVDPIEQPLEMKGLLLVVFEDLPQVKRTRIVNRNGSTDTEKDRLIAELEKELRFTKEHLQHTIEEMETSVEELKSTNEELQSTNEELQSTNEEANTAKEETQALNEELLTVNMEFRAKTDELTEINNDMANLLNSSDIATIFLNQKLEIKRFTNRATKIVNLIQSDIGRPVAHISTNLNYNHITRDAKEVLDLLQPKELQVEAKNGQWYAMRINPYRTLDNFIGGVVISFIDITTLKQLERAAIRLTENIVQTIRHPMVVLNSSFRIVSVNYSFLQLFSLSEPQVSGEVIFTIGGGFLRIPALRELLEELPRHETQFNNQVLNHTFDGVGTKNIVINSHRIVQQETSAELIVISIEEAV</sequence>
<evidence type="ECO:0000256" key="2">
    <source>
        <dbReference type="ARBA" id="ARBA00012534"/>
    </source>
</evidence>
<keyword evidence="12" id="KW-1185">Reference proteome</keyword>
<protein>
    <recommendedName>
        <fullName evidence="2">protein-glutamate O-methyltransferase</fullName>
        <ecNumber evidence="2">2.1.1.80</ecNumber>
    </recommendedName>
</protein>
<keyword evidence="3 11" id="KW-0489">Methyltransferase</keyword>
<feature type="domain" description="CheR-type methyltransferase" evidence="10">
    <location>
        <begin position="249"/>
        <end position="507"/>
    </location>
</feature>
<dbReference type="SMART" id="SM00091">
    <property type="entry name" value="PAS"/>
    <property type="match status" value="3"/>
</dbReference>
<dbReference type="EC" id="2.1.1.80" evidence="2"/>
<dbReference type="GO" id="GO:0000156">
    <property type="term" value="F:phosphorelay response regulator activity"/>
    <property type="evidence" value="ECO:0007669"/>
    <property type="project" value="InterPro"/>
</dbReference>
<dbReference type="GO" id="GO:0032259">
    <property type="term" value="P:methylation"/>
    <property type="evidence" value="ECO:0007669"/>
    <property type="project" value="UniProtKB-KW"/>
</dbReference>
<evidence type="ECO:0000256" key="5">
    <source>
        <dbReference type="ARBA" id="ARBA00022691"/>
    </source>
</evidence>
<dbReference type="SUPFAM" id="SSF47757">
    <property type="entry name" value="Chemotaxis receptor methyltransferase CheR, N-terminal domain"/>
    <property type="match status" value="1"/>
</dbReference>